<proteinExistence type="predicted"/>
<dbReference type="RefSeq" id="WP_317935389.1">
    <property type="nucleotide sequence ID" value="NZ_JAUBDH010000004.1"/>
</dbReference>
<dbReference type="EMBL" id="JAUBDH010000004">
    <property type="protein sequence ID" value="MDW0109827.1"/>
    <property type="molecule type" value="Genomic_DNA"/>
</dbReference>
<organism evidence="1 2">
    <name type="scientific">Sporosarcina aquimarina</name>
    <dbReference type="NCBI Taxonomy" id="114975"/>
    <lineage>
        <taxon>Bacteria</taxon>
        <taxon>Bacillati</taxon>
        <taxon>Bacillota</taxon>
        <taxon>Bacilli</taxon>
        <taxon>Bacillales</taxon>
        <taxon>Caryophanaceae</taxon>
        <taxon>Sporosarcina</taxon>
    </lineage>
</organism>
<comment type="caution">
    <text evidence="1">The sequence shown here is derived from an EMBL/GenBank/DDBJ whole genome shotgun (WGS) entry which is preliminary data.</text>
</comment>
<gene>
    <name evidence="1" type="ORF">QT716_07120</name>
</gene>
<accession>A0ABU4FYM7</accession>
<dbReference type="Proteomes" id="UP001280629">
    <property type="component" value="Unassembled WGS sequence"/>
</dbReference>
<protein>
    <submittedName>
        <fullName evidence="1">WD40 repeat domain-containing protein</fullName>
    </submittedName>
</protein>
<reference evidence="1 2" key="1">
    <citation type="submission" date="2023-06" db="EMBL/GenBank/DDBJ databases">
        <title>Sporosarcina sp. nov., isolated from Korean traditional fermented seafood 'Jeotgal'.</title>
        <authorList>
            <person name="Yang A.-I."/>
            <person name="Shin N.-R."/>
        </authorList>
    </citation>
    <scope>NUCLEOTIDE SEQUENCE [LARGE SCALE GENOMIC DNA]</scope>
    <source>
        <strain evidence="1 2">KCTC3840</strain>
    </source>
</reference>
<name>A0ABU4FYM7_9BACL</name>
<evidence type="ECO:0000313" key="1">
    <source>
        <dbReference type="EMBL" id="MDW0109827.1"/>
    </source>
</evidence>
<evidence type="ECO:0000313" key="2">
    <source>
        <dbReference type="Proteomes" id="UP001280629"/>
    </source>
</evidence>
<dbReference type="SUPFAM" id="SSF69304">
    <property type="entry name" value="Tricorn protease N-terminal domain"/>
    <property type="match status" value="1"/>
</dbReference>
<sequence>MTKKVQVQLDAVLPERLVLEDTVKQRILQQAHQRLDAEVVPKQLTLKPLMTATAIVVLAGVLAVPYVEQEQQERAFQEALSSEQIQKVVVPNVAYPSLINSIYVEENNEVIHTDEKGIYSYSINDKTETVLVPPSEIIEFSSVSLEANENWMIWGNSEIHILNRKTGKEHVLQEEYIEVQLIGDQILYLAITDHPVYYLYNLETNLKIKLHDIKGNGISVTDVRNDRAAMVEELEGETGPSASVSVYNLESRKLWQTYKIPYESVSYLTLNDDRMYGQFSYNENDFSLGYLDLDTGKVHMLDVPGHSAYAIYDNFLALSVDKGDSDTVKLFHLKEDAGEEIKTLNGVGERLVKPRFNDSGKLIVNGEGQRTPLYIIDTQKLEND</sequence>
<keyword evidence="2" id="KW-1185">Reference proteome</keyword>